<accession>A0ABU0TMB8</accession>
<evidence type="ECO:0000313" key="1">
    <source>
        <dbReference type="EMBL" id="MDQ1098192.1"/>
    </source>
</evidence>
<organism evidence="1 2">
    <name type="scientific">Chryseobacterium camelliae</name>
    <dbReference type="NCBI Taxonomy" id="1265445"/>
    <lineage>
        <taxon>Bacteria</taxon>
        <taxon>Pseudomonadati</taxon>
        <taxon>Bacteroidota</taxon>
        <taxon>Flavobacteriia</taxon>
        <taxon>Flavobacteriales</taxon>
        <taxon>Weeksellaceae</taxon>
        <taxon>Chryseobacterium group</taxon>
        <taxon>Chryseobacterium</taxon>
    </lineage>
</organism>
<dbReference type="RefSeq" id="WP_307452285.1">
    <property type="nucleotide sequence ID" value="NZ_JAUTAL010000001.1"/>
</dbReference>
<keyword evidence="2" id="KW-1185">Reference proteome</keyword>
<gene>
    <name evidence="1" type="ORF">QE404_003339</name>
</gene>
<name>A0ABU0TMB8_9FLAO</name>
<protein>
    <recommendedName>
        <fullName evidence="3">Trimeric autotransporter adhesin YadA-like head domain-containing protein</fullName>
    </recommendedName>
</protein>
<reference evidence="1 2" key="1">
    <citation type="submission" date="2023-07" db="EMBL/GenBank/DDBJ databases">
        <title>Functional and genomic diversity of the sorghum phyllosphere microbiome.</title>
        <authorList>
            <person name="Shade A."/>
        </authorList>
    </citation>
    <scope>NUCLEOTIDE SEQUENCE [LARGE SCALE GENOMIC DNA]</scope>
    <source>
        <strain evidence="1 2">SORGH_AS_1064</strain>
    </source>
</reference>
<evidence type="ECO:0008006" key="3">
    <source>
        <dbReference type="Google" id="ProtNLM"/>
    </source>
</evidence>
<evidence type="ECO:0000313" key="2">
    <source>
        <dbReference type="Proteomes" id="UP001225072"/>
    </source>
</evidence>
<sequence>MIRHLLTASTLLLSIITYSQVGINNQNPKVTLDITAKTSDGSKPEGILAPRLTGDQIKAGNAQYGSDQKGTLIYATAAITSSDTKTANITAEGYYYFDGNLWQKVGNTAAASNWNMTGNAGTNPAANFIGTTDAHAFVIKTNNNLAGYIGTAASDNLTLGVDAGKVNTTGNLNVFVGNSAGSANTAGSSNVFVGPYSGTSNTTGNSNVFMGYNSGSSSTTGDANAFVGTWAGNTNTTGGYNAFMGYQAGNSNTSGSNNTFLGYSSGKSNTAGNNNVAVGTLAGQTISTGSNNTFIGTGADADTNNLTNATAIGYGAKVSTSNSLVLGGTGSSVVNVGIGTSSPASRLEVDGASTNKSAYDAGSSTTIDYSKSNLAYTSASAGNFTLQNIKDGGTYTLSVRGTASGTSAFTATGFTFRYVNNNPSIANTHTLYTFMAIGNVVYVYCVRGL</sequence>
<dbReference type="Proteomes" id="UP001225072">
    <property type="component" value="Unassembled WGS sequence"/>
</dbReference>
<dbReference type="EMBL" id="JAUTAL010000001">
    <property type="protein sequence ID" value="MDQ1098192.1"/>
    <property type="molecule type" value="Genomic_DNA"/>
</dbReference>
<comment type="caution">
    <text evidence="1">The sequence shown here is derived from an EMBL/GenBank/DDBJ whole genome shotgun (WGS) entry which is preliminary data.</text>
</comment>
<proteinExistence type="predicted"/>